<dbReference type="OrthoDB" id="5596992at2759"/>
<dbReference type="Proteomes" id="UP000054567">
    <property type="component" value="Unassembled WGS sequence"/>
</dbReference>
<dbReference type="EMBL" id="DS268112">
    <property type="protein sequence ID" value="KMM70950.1"/>
    <property type="molecule type" value="Genomic_DNA"/>
</dbReference>
<sequence length="596" mass="66712">MLRSGKHISARAALYSKMAPPLLNSSNSFDAKKPVTYSTTALKRWSCLNNNKDLPAIPDVKAIHVYDFDNTLFNSPLPNPQLWNGLTIGFLQAYESFANGGWWHDPNILAATGQGIDVEEPLAWKGWWNEQIVELVELSMKQKDVLTVLLTGRAESSFAEIIKRIVKSRSLEFDLVCLKPEIGPNSQRFSSTINFKQIFLEDMIFTYKHADEIRVYEDRIRHVKGFRDYFEQFNLQFLAPNSHPIRKSITAEVIHVAESTRYLPPVAEAAEVQRMINSHNAIVTAASGNVTKSPYGRLRIHRVIFYTGYMLANADSERLVKYLTLPMLSPSLVDSGDVKLMANTILITPRAAPKAILDRVGGIGKVVRWRVTDTAVFENKIWAARVAPISDSEDIYTDNPDPVVVLALRRGARPIDVGRIRNWNPVSEENALVFDTTIGEKLVLRVAEDNSDDGDGEAPNVGRPFKRRHKYDTRDNEDVPSYPKENHREPGRPRGGYNDYSRSRHERHPDDRPPRHYHDEDSRRGPPPPGYRGGGRGRAGRGGRGGRGRGRAPGPREGGGYAGYRSLDDYPSSRPGYDGAGDDRGGPGSGNPVMNY</sequence>
<evidence type="ECO:0000313" key="4">
    <source>
        <dbReference type="Proteomes" id="UP000054567"/>
    </source>
</evidence>
<feature type="compositionally biased region" description="Basic and acidic residues" evidence="1">
    <location>
        <begin position="501"/>
        <end position="524"/>
    </location>
</feature>
<dbReference type="GO" id="GO:0000494">
    <property type="term" value="P:box C/D sno(s)RNA 3'-end processing"/>
    <property type="evidence" value="ECO:0007669"/>
    <property type="project" value="TreeGrafter"/>
</dbReference>
<dbReference type="GO" id="GO:1990259">
    <property type="term" value="F:histone H2AQ104 methyltransferase activity"/>
    <property type="evidence" value="ECO:0007669"/>
    <property type="project" value="TreeGrafter"/>
</dbReference>
<reference evidence="4" key="3">
    <citation type="journal article" date="2010" name="Genome Res.">
        <title>Population genomic sequencing of Coccidioides fungi reveals recent hybridization and transposon control.</title>
        <authorList>
            <person name="Neafsey D.E."/>
            <person name="Barker B.M."/>
            <person name="Sharpton T.J."/>
            <person name="Stajich J.E."/>
            <person name="Park D.J."/>
            <person name="Whiston E."/>
            <person name="Hung C.-Y."/>
            <person name="McMahan C."/>
            <person name="White J."/>
            <person name="Sykes S."/>
            <person name="Heiman D."/>
            <person name="Young S."/>
            <person name="Zeng Q."/>
            <person name="Abouelleil A."/>
            <person name="Aftuck L."/>
            <person name="Bessette D."/>
            <person name="Brown A."/>
            <person name="FitzGerald M."/>
            <person name="Lui A."/>
            <person name="Macdonald J.P."/>
            <person name="Priest M."/>
            <person name="Orbach M.J."/>
            <person name="Galgiani J.N."/>
            <person name="Kirkland T.N."/>
            <person name="Cole G.T."/>
            <person name="Birren B.W."/>
            <person name="Henn M.R."/>
            <person name="Taylor J.W."/>
            <person name="Rounsley S.D."/>
        </authorList>
    </citation>
    <scope>NUCLEOTIDE SEQUENCE [LARGE SCALE GENOMIC DNA]</scope>
    <source>
        <strain evidence="4">RMSCC 3488</strain>
    </source>
</reference>
<name>A0A0J6FND6_COCPO</name>
<dbReference type="PANTHER" id="PTHR10335">
    <property type="entry name" value="RRNA 2-O-METHYLTRANSFERASE FIBRILLARIN"/>
    <property type="match status" value="1"/>
</dbReference>
<accession>A0A0J6FND6</accession>
<dbReference type="GO" id="GO:0031428">
    <property type="term" value="C:box C/D methylation guide snoRNP complex"/>
    <property type="evidence" value="ECO:0007669"/>
    <property type="project" value="TreeGrafter"/>
</dbReference>
<dbReference type="GO" id="GO:0032040">
    <property type="term" value="C:small-subunit processome"/>
    <property type="evidence" value="ECO:0007669"/>
    <property type="project" value="TreeGrafter"/>
</dbReference>
<dbReference type="InterPro" id="IPR018812">
    <property type="entry name" value="SAK_HAD"/>
</dbReference>
<protein>
    <recommendedName>
        <fullName evidence="2">Swiss Army Knife RNA repair protein HAD domain-containing protein</fullName>
    </recommendedName>
</protein>
<organism evidence="3 4">
    <name type="scientific">Coccidioides posadasii RMSCC 3488</name>
    <dbReference type="NCBI Taxonomy" id="454284"/>
    <lineage>
        <taxon>Eukaryota</taxon>
        <taxon>Fungi</taxon>
        <taxon>Dikarya</taxon>
        <taxon>Ascomycota</taxon>
        <taxon>Pezizomycotina</taxon>
        <taxon>Eurotiomycetes</taxon>
        <taxon>Eurotiomycetidae</taxon>
        <taxon>Onygenales</taxon>
        <taxon>Onygenaceae</taxon>
        <taxon>Coccidioides</taxon>
    </lineage>
</organism>
<dbReference type="GO" id="GO:0008649">
    <property type="term" value="F:rRNA methyltransferase activity"/>
    <property type="evidence" value="ECO:0007669"/>
    <property type="project" value="TreeGrafter"/>
</dbReference>
<dbReference type="AlphaFoldDB" id="A0A0J6FND6"/>
<dbReference type="PANTHER" id="PTHR10335:SF23">
    <property type="entry name" value="OB FOLD-CONTAINING PROTEIN, NUCLEIC ACID BINDING"/>
    <property type="match status" value="1"/>
</dbReference>
<feature type="compositionally biased region" description="Basic residues" evidence="1">
    <location>
        <begin position="538"/>
        <end position="550"/>
    </location>
</feature>
<evidence type="ECO:0000313" key="3">
    <source>
        <dbReference type="EMBL" id="KMM70950.1"/>
    </source>
</evidence>
<evidence type="ECO:0000256" key="1">
    <source>
        <dbReference type="SAM" id="MobiDB-lite"/>
    </source>
</evidence>
<feature type="domain" description="Swiss Army Knife RNA repair protein HAD" evidence="2">
    <location>
        <begin position="75"/>
        <end position="281"/>
    </location>
</feature>
<dbReference type="GO" id="GO:0003723">
    <property type="term" value="F:RNA binding"/>
    <property type="evidence" value="ECO:0007669"/>
    <property type="project" value="TreeGrafter"/>
</dbReference>
<reference evidence="4" key="2">
    <citation type="journal article" date="2009" name="Genome Res.">
        <title>Comparative genomic analyses of the human fungal pathogens Coccidioides and their relatives.</title>
        <authorList>
            <person name="Sharpton T.J."/>
            <person name="Stajich J.E."/>
            <person name="Rounsley S.D."/>
            <person name="Gardner M.J."/>
            <person name="Wortman J.R."/>
            <person name="Jordar V.S."/>
            <person name="Maiti R."/>
            <person name="Kodira C.D."/>
            <person name="Neafsey D.E."/>
            <person name="Zeng Q."/>
            <person name="Hung C.-Y."/>
            <person name="McMahan C."/>
            <person name="Muszewska A."/>
            <person name="Grynberg M."/>
            <person name="Mandel M.A."/>
            <person name="Kellner E.M."/>
            <person name="Barker B.M."/>
            <person name="Galgiani J.N."/>
            <person name="Orbach M.J."/>
            <person name="Kirkland T.N."/>
            <person name="Cole G.T."/>
            <person name="Henn M.R."/>
            <person name="Birren B.W."/>
            <person name="Taylor J.W."/>
        </authorList>
    </citation>
    <scope>NUCLEOTIDE SEQUENCE [LARGE SCALE GENOMIC DNA]</scope>
    <source>
        <strain evidence="4">RMSCC 3488</strain>
    </source>
</reference>
<evidence type="ECO:0000259" key="2">
    <source>
        <dbReference type="Pfam" id="PF10307"/>
    </source>
</evidence>
<gene>
    <name evidence="3" type="ORF">CPAG_07259</name>
</gene>
<proteinExistence type="predicted"/>
<dbReference type="VEuPathDB" id="FungiDB:CPAG_07259"/>
<feature type="region of interest" description="Disordered" evidence="1">
    <location>
        <begin position="449"/>
        <end position="596"/>
    </location>
</feature>
<reference evidence="3 4" key="1">
    <citation type="submission" date="2007-06" db="EMBL/GenBank/DDBJ databases">
        <title>The Genome Sequence of Coccidioides posadasii RMSCC_3488.</title>
        <authorList>
            <consortium name="Coccidioides Genome Resources Consortium"/>
            <consortium name="The Broad Institute Genome Sequencing Platform"/>
            <person name="Henn M.R."/>
            <person name="Sykes S."/>
            <person name="Young S."/>
            <person name="Jaffe D."/>
            <person name="Berlin A."/>
            <person name="Alvarez P."/>
            <person name="Butler J."/>
            <person name="Gnerre S."/>
            <person name="Grabherr M."/>
            <person name="Mauceli E."/>
            <person name="Brockman W."/>
            <person name="Kodira C."/>
            <person name="Alvarado L."/>
            <person name="Zeng Q."/>
            <person name="Crawford M."/>
            <person name="Antoine C."/>
            <person name="Devon K."/>
            <person name="Galgiani J."/>
            <person name="Orsborn K."/>
            <person name="Lewis M.L."/>
            <person name="Nusbaum C."/>
            <person name="Galagan J."/>
            <person name="Birren B."/>
        </authorList>
    </citation>
    <scope>NUCLEOTIDE SEQUENCE [LARGE SCALE GENOMIC DNA]</scope>
    <source>
        <strain evidence="3 4">RMSCC 3488</strain>
    </source>
</reference>
<dbReference type="Pfam" id="PF10307">
    <property type="entry name" value="HAD_SAK_1"/>
    <property type="match status" value="1"/>
</dbReference>